<evidence type="ECO:0000313" key="4">
    <source>
        <dbReference type="Proteomes" id="UP001433268"/>
    </source>
</evidence>
<name>A0ABR1WCV9_9PEZI</name>
<organism evidence="3 4">
    <name type="scientific">Apiospora hydei</name>
    <dbReference type="NCBI Taxonomy" id="1337664"/>
    <lineage>
        <taxon>Eukaryota</taxon>
        <taxon>Fungi</taxon>
        <taxon>Dikarya</taxon>
        <taxon>Ascomycota</taxon>
        <taxon>Pezizomycotina</taxon>
        <taxon>Sordariomycetes</taxon>
        <taxon>Xylariomycetidae</taxon>
        <taxon>Amphisphaeriales</taxon>
        <taxon>Apiosporaceae</taxon>
        <taxon>Apiospora</taxon>
    </lineage>
</organism>
<reference evidence="3 4" key="1">
    <citation type="submission" date="2023-01" db="EMBL/GenBank/DDBJ databases">
        <title>Analysis of 21 Apiospora genomes using comparative genomics revels a genus with tremendous synthesis potential of carbohydrate active enzymes and secondary metabolites.</title>
        <authorList>
            <person name="Sorensen T."/>
        </authorList>
    </citation>
    <scope>NUCLEOTIDE SEQUENCE [LARGE SCALE GENOMIC DNA]</scope>
    <source>
        <strain evidence="3 4">CBS 114990</strain>
    </source>
</reference>
<dbReference type="Proteomes" id="UP001433268">
    <property type="component" value="Unassembled WGS sequence"/>
</dbReference>
<protein>
    <submittedName>
        <fullName evidence="3">Uncharacterized protein</fullName>
    </submittedName>
</protein>
<dbReference type="RefSeq" id="XP_066668317.1">
    <property type="nucleotide sequence ID" value="XM_066812975.1"/>
</dbReference>
<comment type="caution">
    <text evidence="3">The sequence shown here is derived from an EMBL/GenBank/DDBJ whole genome shotgun (WGS) entry which is preliminary data.</text>
</comment>
<keyword evidence="4" id="KW-1185">Reference proteome</keyword>
<proteinExistence type="predicted"/>
<evidence type="ECO:0000256" key="1">
    <source>
        <dbReference type="SAM" id="MobiDB-lite"/>
    </source>
</evidence>
<evidence type="ECO:0000313" key="3">
    <source>
        <dbReference type="EMBL" id="KAK8080842.1"/>
    </source>
</evidence>
<gene>
    <name evidence="3" type="ORF">PG997_008660</name>
</gene>
<keyword evidence="2" id="KW-0732">Signal</keyword>
<dbReference type="EMBL" id="JAQQWN010000006">
    <property type="protein sequence ID" value="KAK8080842.1"/>
    <property type="molecule type" value="Genomic_DNA"/>
</dbReference>
<accession>A0ABR1WCV9</accession>
<feature type="region of interest" description="Disordered" evidence="1">
    <location>
        <begin position="31"/>
        <end position="94"/>
    </location>
</feature>
<feature type="compositionally biased region" description="Low complexity" evidence="1">
    <location>
        <begin position="51"/>
        <end position="94"/>
    </location>
</feature>
<feature type="chain" id="PRO_5046931987" evidence="2">
    <location>
        <begin position="24"/>
        <end position="128"/>
    </location>
</feature>
<evidence type="ECO:0000256" key="2">
    <source>
        <dbReference type="SAM" id="SignalP"/>
    </source>
</evidence>
<sequence>MHLTHHLSWALAVLAVCPSAVVCVPDAMGPTATTAPASSITQKESGDAPVTSEGSSSSASPHSSSPTDSAESNNSTMATTTTSEAPRPITTEVVVTPTTSVPNLLSGASGKDVELITSLLGFIVAFII</sequence>
<dbReference type="GeneID" id="92046035"/>
<feature type="signal peptide" evidence="2">
    <location>
        <begin position="1"/>
        <end position="23"/>
    </location>
</feature>